<keyword evidence="3" id="KW-1185">Reference proteome</keyword>
<evidence type="ECO:0000259" key="1">
    <source>
        <dbReference type="Pfam" id="PF12728"/>
    </source>
</evidence>
<evidence type="ECO:0000313" key="2">
    <source>
        <dbReference type="EMBL" id="MBK1670537.1"/>
    </source>
</evidence>
<gene>
    <name evidence="2" type="ORF">CKO28_21175</name>
</gene>
<feature type="domain" description="Helix-turn-helix" evidence="1">
    <location>
        <begin position="21"/>
        <end position="59"/>
    </location>
</feature>
<protein>
    <recommendedName>
        <fullName evidence="1">Helix-turn-helix domain-containing protein</fullName>
    </recommendedName>
</protein>
<reference evidence="2 3" key="1">
    <citation type="journal article" date="2020" name="Microorganisms">
        <title>Osmotic Adaptation and Compatible Solute Biosynthesis of Phototrophic Bacteria as Revealed from Genome Analyses.</title>
        <authorList>
            <person name="Imhoff J.F."/>
            <person name="Rahn T."/>
            <person name="Kunzel S."/>
            <person name="Keller A."/>
            <person name="Neulinger S.C."/>
        </authorList>
    </citation>
    <scope>NUCLEOTIDE SEQUENCE [LARGE SCALE GENOMIC DNA]</scope>
    <source>
        <strain evidence="2 3">DSM 9895</strain>
    </source>
</reference>
<sequence>MPKRKTPGPTPKEPAPQQELITVAEVAALLRCDPRSVLNRIHDGDLDAVKDRRRWLILVASYYRYKSNLRNRRPK</sequence>
<name>A0ABS1DKS6_9PROT</name>
<dbReference type="InterPro" id="IPR041657">
    <property type="entry name" value="HTH_17"/>
</dbReference>
<comment type="caution">
    <text evidence="2">The sequence shown here is derived from an EMBL/GenBank/DDBJ whole genome shotgun (WGS) entry which is preliminary data.</text>
</comment>
<dbReference type="EMBL" id="NRRL01000099">
    <property type="protein sequence ID" value="MBK1670537.1"/>
    <property type="molecule type" value="Genomic_DNA"/>
</dbReference>
<dbReference type="Proteomes" id="UP001296873">
    <property type="component" value="Unassembled WGS sequence"/>
</dbReference>
<accession>A0ABS1DKS6</accession>
<dbReference type="RefSeq" id="WP_200342901.1">
    <property type="nucleotide sequence ID" value="NZ_NRRL01000099.1"/>
</dbReference>
<proteinExistence type="predicted"/>
<organism evidence="2 3">
    <name type="scientific">Rhodovibrio sodomensis</name>
    <dbReference type="NCBI Taxonomy" id="1088"/>
    <lineage>
        <taxon>Bacteria</taxon>
        <taxon>Pseudomonadati</taxon>
        <taxon>Pseudomonadota</taxon>
        <taxon>Alphaproteobacteria</taxon>
        <taxon>Rhodospirillales</taxon>
        <taxon>Rhodovibrionaceae</taxon>
        <taxon>Rhodovibrio</taxon>
    </lineage>
</organism>
<evidence type="ECO:0000313" key="3">
    <source>
        <dbReference type="Proteomes" id="UP001296873"/>
    </source>
</evidence>
<dbReference type="Pfam" id="PF12728">
    <property type="entry name" value="HTH_17"/>
    <property type="match status" value="1"/>
</dbReference>